<feature type="region of interest" description="Disordered" evidence="1">
    <location>
        <begin position="77"/>
        <end position="109"/>
    </location>
</feature>
<organism evidence="2 3">
    <name type="scientific">Stylosanthes scabra</name>
    <dbReference type="NCBI Taxonomy" id="79078"/>
    <lineage>
        <taxon>Eukaryota</taxon>
        <taxon>Viridiplantae</taxon>
        <taxon>Streptophyta</taxon>
        <taxon>Embryophyta</taxon>
        <taxon>Tracheophyta</taxon>
        <taxon>Spermatophyta</taxon>
        <taxon>Magnoliopsida</taxon>
        <taxon>eudicotyledons</taxon>
        <taxon>Gunneridae</taxon>
        <taxon>Pentapetalae</taxon>
        <taxon>rosids</taxon>
        <taxon>fabids</taxon>
        <taxon>Fabales</taxon>
        <taxon>Fabaceae</taxon>
        <taxon>Papilionoideae</taxon>
        <taxon>50 kb inversion clade</taxon>
        <taxon>dalbergioids sensu lato</taxon>
        <taxon>Dalbergieae</taxon>
        <taxon>Pterocarpus clade</taxon>
        <taxon>Stylosanthes</taxon>
    </lineage>
</organism>
<protein>
    <submittedName>
        <fullName evidence="2">Uncharacterized protein</fullName>
    </submittedName>
</protein>
<feature type="compositionally biased region" description="Basic residues" evidence="1">
    <location>
        <begin position="97"/>
        <end position="109"/>
    </location>
</feature>
<accession>A0ABU6R6P0</accession>
<comment type="caution">
    <text evidence="2">The sequence shown here is derived from an EMBL/GenBank/DDBJ whole genome shotgun (WGS) entry which is preliminary data.</text>
</comment>
<dbReference type="EMBL" id="JASCZI010030235">
    <property type="protein sequence ID" value="MED6119376.1"/>
    <property type="molecule type" value="Genomic_DNA"/>
</dbReference>
<evidence type="ECO:0000256" key="1">
    <source>
        <dbReference type="SAM" id="MobiDB-lite"/>
    </source>
</evidence>
<dbReference type="Proteomes" id="UP001341840">
    <property type="component" value="Unassembled WGS sequence"/>
</dbReference>
<gene>
    <name evidence="2" type="ORF">PIB30_011179</name>
</gene>
<feature type="compositionally biased region" description="Basic and acidic residues" evidence="1">
    <location>
        <begin position="77"/>
        <end position="96"/>
    </location>
</feature>
<evidence type="ECO:0000313" key="3">
    <source>
        <dbReference type="Proteomes" id="UP001341840"/>
    </source>
</evidence>
<name>A0ABU6R6P0_9FABA</name>
<reference evidence="2 3" key="1">
    <citation type="journal article" date="2023" name="Plants (Basel)">
        <title>Bridging the Gap: Combining Genomics and Transcriptomics Approaches to Understand Stylosanthes scabra, an Orphan Legume from the Brazilian Caatinga.</title>
        <authorList>
            <person name="Ferreira-Neto J.R.C."/>
            <person name="da Silva M.D."/>
            <person name="Binneck E."/>
            <person name="de Melo N.F."/>
            <person name="da Silva R.H."/>
            <person name="de Melo A.L.T.M."/>
            <person name="Pandolfi V."/>
            <person name="Bustamante F.O."/>
            <person name="Brasileiro-Vidal A.C."/>
            <person name="Benko-Iseppon A.M."/>
        </authorList>
    </citation>
    <scope>NUCLEOTIDE SEQUENCE [LARGE SCALE GENOMIC DNA]</scope>
    <source>
        <tissue evidence="2">Leaves</tissue>
    </source>
</reference>
<proteinExistence type="predicted"/>
<sequence>MGGSGGPGNEIQLVWAPNQLAVMSELNSGELMMASTKKPQQEHEAMLPTKKKRWKVRGLTENQGIVVEMEGDKGVGKREVVGGEERKRKEEREGRGMVRRGKTRVKGVG</sequence>
<evidence type="ECO:0000313" key="2">
    <source>
        <dbReference type="EMBL" id="MED6119376.1"/>
    </source>
</evidence>
<keyword evidence="3" id="KW-1185">Reference proteome</keyword>